<dbReference type="RefSeq" id="WP_202832942.1">
    <property type="nucleotide sequence ID" value="NZ_JAETWB010000008.1"/>
</dbReference>
<organism evidence="1 2">
    <name type="scientific">Belnapia arida</name>
    <dbReference type="NCBI Taxonomy" id="2804533"/>
    <lineage>
        <taxon>Bacteria</taxon>
        <taxon>Pseudomonadati</taxon>
        <taxon>Pseudomonadota</taxon>
        <taxon>Alphaproteobacteria</taxon>
        <taxon>Acetobacterales</taxon>
        <taxon>Roseomonadaceae</taxon>
        <taxon>Belnapia</taxon>
    </lineage>
</organism>
<sequence length="130" mass="13966">MTASLSAIGPRLAKLLPLLSSDQPGEVVATARAIGLTLKRGGLDWHDLAALVTSAAKRQAAPVFTFANLAPRTARKQIALLAARPTVTLQDRVRLERLRQWLHGQAGSVRLPADQVQWLDGLWRAAFAGG</sequence>
<accession>A0ABS1U4V3</accession>
<protein>
    <submittedName>
        <fullName evidence="1">Uncharacterized protein</fullName>
    </submittedName>
</protein>
<proteinExistence type="predicted"/>
<dbReference type="EMBL" id="JAETWB010000008">
    <property type="protein sequence ID" value="MBL6079692.1"/>
    <property type="molecule type" value="Genomic_DNA"/>
</dbReference>
<reference evidence="1 2" key="1">
    <citation type="submission" date="2021-01" db="EMBL/GenBank/DDBJ databases">
        <title>Belnapia mucosa sp. nov. and Belnapia arida sp. nov., isolated from the Tabernas Desert (Almeria, Spain).</title>
        <authorList>
            <person name="Molina-Menor E."/>
            <person name="Vidal-Verdu A."/>
            <person name="Calonge A."/>
            <person name="Satari L."/>
            <person name="Pereto J."/>
            <person name="Porcar M."/>
        </authorList>
    </citation>
    <scope>NUCLEOTIDE SEQUENCE [LARGE SCALE GENOMIC DNA]</scope>
    <source>
        <strain evidence="1 2">T18</strain>
    </source>
</reference>
<evidence type="ECO:0000313" key="1">
    <source>
        <dbReference type="EMBL" id="MBL6079692.1"/>
    </source>
</evidence>
<gene>
    <name evidence="1" type="ORF">JMJ56_16865</name>
</gene>
<evidence type="ECO:0000313" key="2">
    <source>
        <dbReference type="Proteomes" id="UP000660885"/>
    </source>
</evidence>
<comment type="caution">
    <text evidence="1">The sequence shown here is derived from an EMBL/GenBank/DDBJ whole genome shotgun (WGS) entry which is preliminary data.</text>
</comment>
<dbReference type="Proteomes" id="UP000660885">
    <property type="component" value="Unassembled WGS sequence"/>
</dbReference>
<keyword evidence="2" id="KW-1185">Reference proteome</keyword>
<name>A0ABS1U4V3_9PROT</name>